<accession>A0A210PFT7</accession>
<feature type="compositionally biased region" description="Polar residues" evidence="2">
    <location>
        <begin position="310"/>
        <end position="326"/>
    </location>
</feature>
<feature type="compositionally biased region" description="Acidic residues" evidence="2">
    <location>
        <begin position="345"/>
        <end position="358"/>
    </location>
</feature>
<comment type="caution">
    <text evidence="3">The sequence shown here is derived from an EMBL/GenBank/DDBJ whole genome shotgun (WGS) entry which is preliminary data.</text>
</comment>
<dbReference type="STRING" id="6573.A0A210PFT7"/>
<gene>
    <name evidence="3" type="ORF">KP79_PYT12051</name>
</gene>
<keyword evidence="4" id="KW-1185">Reference proteome</keyword>
<dbReference type="GO" id="GO:0005634">
    <property type="term" value="C:nucleus"/>
    <property type="evidence" value="ECO:0007669"/>
    <property type="project" value="TreeGrafter"/>
</dbReference>
<feature type="compositionally biased region" description="Low complexity" evidence="2">
    <location>
        <begin position="359"/>
        <end position="375"/>
    </location>
</feature>
<dbReference type="GO" id="GO:0030289">
    <property type="term" value="C:protein phosphatase 4 complex"/>
    <property type="evidence" value="ECO:0007669"/>
    <property type="project" value="InterPro"/>
</dbReference>
<feature type="region of interest" description="Disordered" evidence="2">
    <location>
        <begin position="167"/>
        <end position="526"/>
    </location>
</feature>
<evidence type="ECO:0000313" key="4">
    <source>
        <dbReference type="Proteomes" id="UP000242188"/>
    </source>
</evidence>
<dbReference type="Proteomes" id="UP000242188">
    <property type="component" value="Unassembled WGS sequence"/>
</dbReference>
<feature type="compositionally biased region" description="Basic and acidic residues" evidence="2">
    <location>
        <begin position="223"/>
        <end position="237"/>
    </location>
</feature>
<feature type="compositionally biased region" description="Basic and acidic residues" evidence="2">
    <location>
        <begin position="328"/>
        <end position="344"/>
    </location>
</feature>
<feature type="compositionally biased region" description="Polar residues" evidence="2">
    <location>
        <begin position="284"/>
        <end position="303"/>
    </location>
</feature>
<protein>
    <submittedName>
        <fullName evidence="3">Serine/threonine-protein phosphatase 4 regulatory subunit 2-B</fullName>
    </submittedName>
</protein>
<proteinExistence type="inferred from homology"/>
<evidence type="ECO:0000313" key="3">
    <source>
        <dbReference type="EMBL" id="OWF35316.1"/>
    </source>
</evidence>
<evidence type="ECO:0000256" key="1">
    <source>
        <dbReference type="ARBA" id="ARBA00009207"/>
    </source>
</evidence>
<feature type="compositionally biased region" description="Low complexity" evidence="2">
    <location>
        <begin position="417"/>
        <end position="444"/>
    </location>
</feature>
<comment type="similarity">
    <text evidence="1">Belongs to the PPP4R2 family.</text>
</comment>
<feature type="compositionally biased region" description="Low complexity" evidence="2">
    <location>
        <begin position="177"/>
        <end position="190"/>
    </location>
</feature>
<organism evidence="3 4">
    <name type="scientific">Mizuhopecten yessoensis</name>
    <name type="common">Japanese scallop</name>
    <name type="synonym">Patinopecten yessoensis</name>
    <dbReference type="NCBI Taxonomy" id="6573"/>
    <lineage>
        <taxon>Eukaryota</taxon>
        <taxon>Metazoa</taxon>
        <taxon>Spiralia</taxon>
        <taxon>Lophotrochozoa</taxon>
        <taxon>Mollusca</taxon>
        <taxon>Bivalvia</taxon>
        <taxon>Autobranchia</taxon>
        <taxon>Pteriomorphia</taxon>
        <taxon>Pectinida</taxon>
        <taxon>Pectinoidea</taxon>
        <taxon>Pectinidae</taxon>
        <taxon>Mizuhopecten</taxon>
    </lineage>
</organism>
<dbReference type="OrthoDB" id="341898at2759"/>
<dbReference type="PANTHER" id="PTHR16487:SF0">
    <property type="entry name" value="PROTEIN PHOSPHATASE 4 REGULATORY SUBUNIT 2-RELATED"/>
    <property type="match status" value="1"/>
</dbReference>
<dbReference type="AlphaFoldDB" id="A0A210PFT7"/>
<feature type="compositionally biased region" description="Polar residues" evidence="2">
    <location>
        <begin position="391"/>
        <end position="402"/>
    </location>
</feature>
<dbReference type="GO" id="GO:0005737">
    <property type="term" value="C:cytoplasm"/>
    <property type="evidence" value="ECO:0007669"/>
    <property type="project" value="TreeGrafter"/>
</dbReference>
<dbReference type="PANTHER" id="PTHR16487">
    <property type="entry name" value="PPP4R2-RELATED PROTEIN"/>
    <property type="match status" value="1"/>
</dbReference>
<dbReference type="GO" id="GO:0019888">
    <property type="term" value="F:protein phosphatase regulator activity"/>
    <property type="evidence" value="ECO:0007669"/>
    <property type="project" value="InterPro"/>
</dbReference>
<sequence>MVRAEEINMENQEDVLDALCCYEKKPTPDIPPVLDQYLRRVAKTGETLFPWQQLKILFIHKLDSVITQFNQDFPADHLQNCPNVENVKFEEMKKRVVCSLEEFQGAPFTIQRLCELVTEPKKHYKRTDKFLRGIEKNVLVVSTVDPFGRKIVSDSRPMMNGLDMNGYNGERPESKPHFSTFPSPSSHQTTWPSERVYSPELSKELSNPLHETEVSASPNFPRSDGEKVQPAMERVEQQTEPQIKSQENITSTENVINPDAGTGSLLPDTTPSTEGGTDEDDTRISGSESSDNLNQVTPQQSNPEPEAKEVQQSSEAEHSTVVTPLDTTHMDEDNKPIDKQSQEVEDKEDLPVSEDTQDSDQVSSSSSLSSSSSPEPIKEQEESASKESELTGVTTSDASGSEDSPVEPSSFPVSQDTASTASTAPCASSVESSTSTDSPNDTPSVEIPLASSSTVQSDSTTEGDNMETDSTVPSSDSVADSDQLENNNEESRTNNENNSNCEDEVKVESESSSGASESTATPMEED</sequence>
<name>A0A210PFT7_MIZYE</name>
<dbReference type="InterPro" id="IPR015267">
    <property type="entry name" value="PPP4R2"/>
</dbReference>
<dbReference type="Pfam" id="PF09184">
    <property type="entry name" value="PPP4R2"/>
    <property type="match status" value="1"/>
</dbReference>
<reference evidence="3 4" key="1">
    <citation type="journal article" date="2017" name="Nat. Ecol. Evol.">
        <title>Scallop genome provides insights into evolution of bilaterian karyotype and development.</title>
        <authorList>
            <person name="Wang S."/>
            <person name="Zhang J."/>
            <person name="Jiao W."/>
            <person name="Li J."/>
            <person name="Xun X."/>
            <person name="Sun Y."/>
            <person name="Guo X."/>
            <person name="Huan P."/>
            <person name="Dong B."/>
            <person name="Zhang L."/>
            <person name="Hu X."/>
            <person name="Sun X."/>
            <person name="Wang J."/>
            <person name="Zhao C."/>
            <person name="Wang Y."/>
            <person name="Wang D."/>
            <person name="Huang X."/>
            <person name="Wang R."/>
            <person name="Lv J."/>
            <person name="Li Y."/>
            <person name="Zhang Z."/>
            <person name="Liu B."/>
            <person name="Lu W."/>
            <person name="Hui Y."/>
            <person name="Liang J."/>
            <person name="Zhou Z."/>
            <person name="Hou R."/>
            <person name="Li X."/>
            <person name="Liu Y."/>
            <person name="Li H."/>
            <person name="Ning X."/>
            <person name="Lin Y."/>
            <person name="Zhao L."/>
            <person name="Xing Q."/>
            <person name="Dou J."/>
            <person name="Li Y."/>
            <person name="Mao J."/>
            <person name="Guo H."/>
            <person name="Dou H."/>
            <person name="Li T."/>
            <person name="Mu C."/>
            <person name="Jiang W."/>
            <person name="Fu Q."/>
            <person name="Fu X."/>
            <person name="Miao Y."/>
            <person name="Liu J."/>
            <person name="Yu Q."/>
            <person name="Li R."/>
            <person name="Liao H."/>
            <person name="Li X."/>
            <person name="Kong Y."/>
            <person name="Jiang Z."/>
            <person name="Chourrout D."/>
            <person name="Li R."/>
            <person name="Bao Z."/>
        </authorList>
    </citation>
    <scope>NUCLEOTIDE SEQUENCE [LARGE SCALE GENOMIC DNA]</scope>
    <source>
        <strain evidence="3 4">PY_sf001</strain>
    </source>
</reference>
<feature type="compositionally biased region" description="Basic and acidic residues" evidence="2">
    <location>
        <begin position="376"/>
        <end position="389"/>
    </location>
</feature>
<feature type="compositionally biased region" description="Polar residues" evidence="2">
    <location>
        <begin position="238"/>
        <end position="255"/>
    </location>
</feature>
<dbReference type="EMBL" id="NEDP02076733">
    <property type="protein sequence ID" value="OWF35316.1"/>
    <property type="molecule type" value="Genomic_DNA"/>
</dbReference>
<feature type="compositionally biased region" description="Polar residues" evidence="2">
    <location>
        <begin position="450"/>
        <end position="480"/>
    </location>
</feature>
<evidence type="ECO:0000256" key="2">
    <source>
        <dbReference type="SAM" id="MobiDB-lite"/>
    </source>
</evidence>